<proteinExistence type="predicted"/>
<sequence length="37" mass="4584">MQFGHFLSMQDTQLTARQKEQYLLCYSIWLWIFKNSK</sequence>
<protein>
    <submittedName>
        <fullName evidence="1">Uncharacterized protein</fullName>
    </submittedName>
</protein>
<dbReference type="Proteomes" id="UP000016480">
    <property type="component" value="Unassembled WGS sequence"/>
</dbReference>
<evidence type="ECO:0000313" key="1">
    <source>
        <dbReference type="EMBL" id="KAF7788467.1"/>
    </source>
</evidence>
<name>A0A8T0CCI7_9GAMM</name>
<comment type="caution">
    <text evidence="1">The sequence shown here is derived from an EMBL/GenBank/DDBJ whole genome shotgun (WGS) entry which is preliminary data.</text>
</comment>
<accession>A0A8T0CCI7</accession>
<reference evidence="1 2" key="1">
    <citation type="journal article" date="2012" name="J. Bacteriol.">
        <title>Genome sequence of the cycloprodigiosin-producing bacterial strain Pseudoalteromonas rubra ATCC 29570(T).</title>
        <authorList>
            <person name="Xie B.B."/>
            <person name="Shu Y.L."/>
            <person name="Qin Q.L."/>
            <person name="Rong J.C."/>
            <person name="Zhang X.Y."/>
            <person name="Chen X.L."/>
            <person name="Zhou B.C."/>
            <person name="Zhang Y.Z."/>
        </authorList>
    </citation>
    <scope>NUCLEOTIDE SEQUENCE [LARGE SCALE GENOMIC DNA]</scope>
    <source>
        <strain evidence="1 2">DSM 6842</strain>
    </source>
</reference>
<evidence type="ECO:0000313" key="2">
    <source>
        <dbReference type="Proteomes" id="UP000016480"/>
    </source>
</evidence>
<gene>
    <name evidence="1" type="ORF">PRUB_a3142</name>
</gene>
<dbReference type="EMBL" id="AHCD03000026">
    <property type="protein sequence ID" value="KAF7788467.1"/>
    <property type="molecule type" value="Genomic_DNA"/>
</dbReference>
<dbReference type="AlphaFoldDB" id="A0A8T0CCI7"/>
<organism evidence="1 2">
    <name type="scientific">Pseudoalteromonas rubra</name>
    <dbReference type="NCBI Taxonomy" id="43658"/>
    <lineage>
        <taxon>Bacteria</taxon>
        <taxon>Pseudomonadati</taxon>
        <taxon>Pseudomonadota</taxon>
        <taxon>Gammaproteobacteria</taxon>
        <taxon>Alteromonadales</taxon>
        <taxon>Pseudoalteromonadaceae</taxon>
        <taxon>Pseudoalteromonas</taxon>
    </lineage>
</organism>